<feature type="region of interest" description="Disordered" evidence="1">
    <location>
        <begin position="441"/>
        <end position="467"/>
    </location>
</feature>
<organism evidence="2 3">
    <name type="scientific">Sphaceloma murrayae</name>
    <dbReference type="NCBI Taxonomy" id="2082308"/>
    <lineage>
        <taxon>Eukaryota</taxon>
        <taxon>Fungi</taxon>
        <taxon>Dikarya</taxon>
        <taxon>Ascomycota</taxon>
        <taxon>Pezizomycotina</taxon>
        <taxon>Dothideomycetes</taxon>
        <taxon>Dothideomycetidae</taxon>
        <taxon>Myriangiales</taxon>
        <taxon>Elsinoaceae</taxon>
        <taxon>Sphaceloma</taxon>
    </lineage>
</organism>
<evidence type="ECO:0000256" key="1">
    <source>
        <dbReference type="SAM" id="MobiDB-lite"/>
    </source>
</evidence>
<evidence type="ECO:0000313" key="3">
    <source>
        <dbReference type="Proteomes" id="UP000243797"/>
    </source>
</evidence>
<feature type="region of interest" description="Disordered" evidence="1">
    <location>
        <begin position="588"/>
        <end position="612"/>
    </location>
</feature>
<dbReference type="STRING" id="2082308.A0A2K1R214"/>
<dbReference type="OrthoDB" id="10251048at2759"/>
<evidence type="ECO:0000313" key="2">
    <source>
        <dbReference type="EMBL" id="PNS21315.1"/>
    </source>
</evidence>
<keyword evidence="3" id="KW-1185">Reference proteome</keyword>
<gene>
    <name evidence="2" type="ORF">CAC42_1094</name>
</gene>
<name>A0A2K1R214_9PEZI</name>
<feature type="compositionally biased region" description="Polar residues" evidence="1">
    <location>
        <begin position="24"/>
        <end position="34"/>
    </location>
</feature>
<feature type="compositionally biased region" description="Polar residues" evidence="1">
    <location>
        <begin position="588"/>
        <end position="599"/>
    </location>
</feature>
<proteinExistence type="predicted"/>
<feature type="compositionally biased region" description="Polar residues" evidence="1">
    <location>
        <begin position="536"/>
        <end position="549"/>
    </location>
</feature>
<dbReference type="EMBL" id="NKHZ01000011">
    <property type="protein sequence ID" value="PNS21315.1"/>
    <property type="molecule type" value="Genomic_DNA"/>
</dbReference>
<feature type="region of interest" description="Disordered" evidence="1">
    <location>
        <begin position="536"/>
        <end position="565"/>
    </location>
</feature>
<accession>A0A2K1R214</accession>
<reference evidence="2 3" key="1">
    <citation type="submission" date="2017-06" db="EMBL/GenBank/DDBJ databases">
        <title>Draft genome sequence of a variant of Elsinoe murrayae.</title>
        <authorList>
            <person name="Cheng Q."/>
        </authorList>
    </citation>
    <scope>NUCLEOTIDE SEQUENCE [LARGE SCALE GENOMIC DNA]</scope>
    <source>
        <strain evidence="2 3">CQ-2017a</strain>
    </source>
</reference>
<feature type="compositionally biased region" description="Basic and acidic residues" evidence="1">
    <location>
        <begin position="709"/>
        <end position="718"/>
    </location>
</feature>
<dbReference type="InParanoid" id="A0A2K1R214"/>
<sequence>MDRKASTNPFEALSEQTDEDLETQQHQSDLTAHTSPEKKDALKLVSEEQLKTQKYAAEKLRRQTERIKESEAALEEVMRSKAAGRSSRANKWKPFDYREIREESPFRDDDTSARSTPTPFNVEAKVFQPKPIHRHLADPSFAHLTGGKARPLGTHGDETQWTAAARSKVTSTTPYFTRSENQSPMIATSQNKREVNEVFGNDLPSPSYCSSHPGTQDGQIQFCMHPNGDVSAQQWSSNHYQWVNIGQYSATRRRTEGQLASSRIKGESEVLSLQQHTLAYFHALAKQREAAVVGKEFGMKDVQACMPNLILRPHSGDEASESMVNIPTAPAAHLKTITNTAVALPKRTTPASKSAAVADHLATDTGHFTTGSEYLKSLLRTQGKFENLSFGSMSSPATSGLNLQSYHSLGAVANPFVTLPKHVSGMTQQVFPDSASFTLPSESSELTSGAQTLDDSSRRSTYSTHMPSTVAPGDILYEIGATTRSAAHESLQSLPMLSKASGTSLSDGAHITSDAETLAYQQYVLHQVQLQAYQNMQHRQAQESQSFSKTPGRPPVVRESRREISTSSIHELGETEPDHHQVPAQYQCSPFLPQDNSSLHDPPTPQHLDDQTMHNAHGATYQYPGLSDYDRNLKTWFFNPIKTERQEAAYKTYMSVPDTTPTHRPKSRTANPGVIGPPSSAAKIAKDASSSPLPSRRDSTRDSTLPTPAKERVDVERQKEETTRLLIPMIENLRDYTEGPLCGRRGYWAPFAPAPEWAVDKGMRGNGSFFEDDWGRVPERIGRDWRYRDLGWEASGGRYR</sequence>
<dbReference type="Proteomes" id="UP000243797">
    <property type="component" value="Unassembled WGS sequence"/>
</dbReference>
<protein>
    <submittedName>
        <fullName evidence="2">Metal-binding regulatory protein cuf1</fullName>
    </submittedName>
</protein>
<feature type="compositionally biased region" description="Low complexity" evidence="1">
    <location>
        <begin position="679"/>
        <end position="691"/>
    </location>
</feature>
<dbReference type="AlphaFoldDB" id="A0A2K1R214"/>
<feature type="region of interest" description="Disordered" evidence="1">
    <location>
        <begin position="1"/>
        <end position="42"/>
    </location>
</feature>
<comment type="caution">
    <text evidence="2">The sequence shown here is derived from an EMBL/GenBank/DDBJ whole genome shotgun (WGS) entry which is preliminary data.</text>
</comment>
<feature type="region of interest" description="Disordered" evidence="1">
    <location>
        <begin position="655"/>
        <end position="718"/>
    </location>
</feature>